<evidence type="ECO:0000256" key="4">
    <source>
        <dbReference type="ARBA" id="ARBA00022801"/>
    </source>
</evidence>
<dbReference type="PROSITE" id="PS51462">
    <property type="entry name" value="NUDIX"/>
    <property type="match status" value="1"/>
</dbReference>
<evidence type="ECO:0000259" key="7">
    <source>
        <dbReference type="PROSITE" id="PS51462"/>
    </source>
</evidence>
<name>A0A2A4CQ84_9RHOB</name>
<keyword evidence="3" id="KW-0479">Metal-binding</keyword>
<accession>A0A2A4CQ84</accession>
<comment type="cofactor">
    <cofactor evidence="1">
        <name>Mn(2+)</name>
        <dbReference type="ChEBI" id="CHEBI:29035"/>
    </cofactor>
</comment>
<keyword evidence="5" id="KW-0460">Magnesium</keyword>
<dbReference type="Proteomes" id="UP000243507">
    <property type="component" value="Unassembled WGS sequence"/>
</dbReference>
<dbReference type="NCBIfam" id="NF007980">
    <property type="entry name" value="PRK10707.1"/>
    <property type="match status" value="1"/>
</dbReference>
<evidence type="ECO:0000313" key="9">
    <source>
        <dbReference type="Proteomes" id="UP000243507"/>
    </source>
</evidence>
<organism evidence="8 9">
    <name type="scientific">Pseudothioclava arenosa</name>
    <dbReference type="NCBI Taxonomy" id="1795308"/>
    <lineage>
        <taxon>Bacteria</taxon>
        <taxon>Pseudomonadati</taxon>
        <taxon>Pseudomonadota</taxon>
        <taxon>Alphaproteobacteria</taxon>
        <taxon>Rhodobacterales</taxon>
        <taxon>Paracoccaceae</taxon>
        <taxon>Pseudothioclava</taxon>
    </lineage>
</organism>
<evidence type="ECO:0000256" key="5">
    <source>
        <dbReference type="ARBA" id="ARBA00022842"/>
    </source>
</evidence>
<dbReference type="Pfam" id="PF00293">
    <property type="entry name" value="NUDIX"/>
    <property type="match status" value="1"/>
</dbReference>
<protein>
    <submittedName>
        <fullName evidence="8">CoA pyrophosphatase</fullName>
    </submittedName>
</protein>
<keyword evidence="6" id="KW-0464">Manganese</keyword>
<dbReference type="InterPro" id="IPR000086">
    <property type="entry name" value="NUDIX_hydrolase_dom"/>
</dbReference>
<dbReference type="PANTHER" id="PTHR12992">
    <property type="entry name" value="NUDIX HYDROLASE"/>
    <property type="match status" value="1"/>
</dbReference>
<evidence type="ECO:0000256" key="6">
    <source>
        <dbReference type="ARBA" id="ARBA00023211"/>
    </source>
</evidence>
<proteinExistence type="predicted"/>
<comment type="cofactor">
    <cofactor evidence="2">
        <name>Mg(2+)</name>
        <dbReference type="ChEBI" id="CHEBI:18420"/>
    </cofactor>
</comment>
<dbReference type="EMBL" id="NTJD01000006">
    <property type="protein sequence ID" value="PCD76412.1"/>
    <property type="molecule type" value="Genomic_DNA"/>
</dbReference>
<dbReference type="AlphaFoldDB" id="A0A2A4CQ84"/>
<reference evidence="8 9" key="1">
    <citation type="submission" date="2017-09" db="EMBL/GenBank/DDBJ databases">
        <title>A multilocus sequence analysis scheme for characterization of bacteria in the genus Thioclava.</title>
        <authorList>
            <person name="Liu Y."/>
            <person name="Shao Z."/>
        </authorList>
    </citation>
    <scope>NUCLEOTIDE SEQUENCE [LARGE SCALE GENOMIC DNA]</scope>
    <source>
        <strain evidence="8 9">CAU 1312</strain>
    </source>
</reference>
<dbReference type="RefSeq" id="WP_096433567.1">
    <property type="nucleotide sequence ID" value="NZ_NTJD01000006.1"/>
</dbReference>
<dbReference type="OrthoDB" id="9802805at2"/>
<keyword evidence="4" id="KW-0378">Hydrolase</keyword>
<dbReference type="GO" id="GO:0046872">
    <property type="term" value="F:metal ion binding"/>
    <property type="evidence" value="ECO:0007669"/>
    <property type="project" value="UniProtKB-KW"/>
</dbReference>
<dbReference type="PANTHER" id="PTHR12992:SF11">
    <property type="entry name" value="MITOCHONDRIAL COENZYME A DIPHOSPHATASE NUDT8"/>
    <property type="match status" value="1"/>
</dbReference>
<evidence type="ECO:0000256" key="1">
    <source>
        <dbReference type="ARBA" id="ARBA00001936"/>
    </source>
</evidence>
<sequence length="206" mass="22754">MCDPLAPVIAALAAPGRPSSDYDLNPEISLPPGRKLRAAGVLVAFEEHQGELRLYLTKRAPHLKHHPGQIAFPGGKVDPEDDGPIGAALREAQEEIGLPPENVSILGVLEPHETITGFLVTPVLAHVHTPFTPRPEAGEVDEVFTVPFAHIADPANFWPERRRWLGTWRSYYVAPYGPYYIWGATARMLRTLADRMKAHEDHGRLA</sequence>
<evidence type="ECO:0000256" key="3">
    <source>
        <dbReference type="ARBA" id="ARBA00022723"/>
    </source>
</evidence>
<feature type="domain" description="Nudix hydrolase" evidence="7">
    <location>
        <begin position="34"/>
        <end position="167"/>
    </location>
</feature>
<evidence type="ECO:0000313" key="8">
    <source>
        <dbReference type="EMBL" id="PCD76412.1"/>
    </source>
</evidence>
<keyword evidence="9" id="KW-1185">Reference proteome</keyword>
<dbReference type="CDD" id="cd03426">
    <property type="entry name" value="NUDIX_CoAse_Nudt7"/>
    <property type="match status" value="1"/>
</dbReference>
<dbReference type="GO" id="GO:0010945">
    <property type="term" value="F:coenzyme A diphosphatase activity"/>
    <property type="evidence" value="ECO:0007669"/>
    <property type="project" value="InterPro"/>
</dbReference>
<dbReference type="SUPFAM" id="SSF55811">
    <property type="entry name" value="Nudix"/>
    <property type="match status" value="1"/>
</dbReference>
<dbReference type="Gene3D" id="3.90.79.10">
    <property type="entry name" value="Nucleoside Triphosphate Pyrophosphohydrolase"/>
    <property type="match status" value="1"/>
</dbReference>
<dbReference type="InterPro" id="IPR045121">
    <property type="entry name" value="CoAse"/>
</dbReference>
<gene>
    <name evidence="8" type="ORF">CLN94_09515</name>
</gene>
<dbReference type="InterPro" id="IPR015797">
    <property type="entry name" value="NUDIX_hydrolase-like_dom_sf"/>
</dbReference>
<evidence type="ECO:0000256" key="2">
    <source>
        <dbReference type="ARBA" id="ARBA00001946"/>
    </source>
</evidence>
<comment type="caution">
    <text evidence="8">The sequence shown here is derived from an EMBL/GenBank/DDBJ whole genome shotgun (WGS) entry which is preliminary data.</text>
</comment>